<organism evidence="1 2">
    <name type="scientific">Panagrolaimus sp. PS1159</name>
    <dbReference type="NCBI Taxonomy" id="55785"/>
    <lineage>
        <taxon>Eukaryota</taxon>
        <taxon>Metazoa</taxon>
        <taxon>Ecdysozoa</taxon>
        <taxon>Nematoda</taxon>
        <taxon>Chromadorea</taxon>
        <taxon>Rhabditida</taxon>
        <taxon>Tylenchina</taxon>
        <taxon>Panagrolaimomorpha</taxon>
        <taxon>Panagrolaimoidea</taxon>
        <taxon>Panagrolaimidae</taxon>
        <taxon>Panagrolaimus</taxon>
    </lineage>
</organism>
<name>A0AC35GTQ6_9BILA</name>
<protein>
    <submittedName>
        <fullName evidence="2">Uncharacterized protein</fullName>
    </submittedName>
</protein>
<proteinExistence type="predicted"/>
<evidence type="ECO:0000313" key="1">
    <source>
        <dbReference type="Proteomes" id="UP000887580"/>
    </source>
</evidence>
<dbReference type="WBParaSite" id="PS1159_v2.g864.t1">
    <property type="protein sequence ID" value="PS1159_v2.g864.t1"/>
    <property type="gene ID" value="PS1159_v2.g864"/>
</dbReference>
<sequence>MRKDGRPRLVVDYSTGLNDKLEEPCYQLPVPEDIFNQLSGCCVFSQLDFSDAYHQMELDEDSQELSTVSTPDGLFRYKRLGFGIKNAVSDFQETMDSMLDDIPSAASYLDDVLVFSTSVAEHKKALRRVLARITEWGFKLNPKKCKFFRSSIKFLGKLIDASGIRPDPEKVAAIQRMSEPVDVKSLRSFLGLVNYYQTFVSGFRQLREPLDDLLKNDATWSWTSKEQSAFDGIIKKLSEECLLTHYDPRLPITVAADASQNGMGGVISHILPNGLEKPIQFFSKSLNATQRKYSQTEKEGLALITAIKTFHRYLEGRKFTLFTDHKALLTIFSKKKALPILAANRLHRWALFLAGYDFDIKYTQTTKFGQADALSRLIAQTKSGTELFEEEDDMDDDEAQVSAVLVNQIQALPVTAAEIVNEYDQDGHAQEILKLLQSPTPESKFSLVNDVILMNDRVYIPANLRRRVLEQLHASHNGITITKQLARRHVYWPNITKDIDAMIQNCPACIQLCRSPVKATLASWPKSMNPGDRVHMDFAGPLLGHMLLVIVDSCSKWIDVKVLKPANAFTTIEAVSRYIADNGIPRVIVSDNGSQFASREFAAFCNRRGIKHIPSPVYTPQSNGQAERMVDVVKRFVKKRILTFGPNLKLNDCINDFLLGYRSTPSTATPGKVTPAMAHLGRDLRTSLDLLRPQRIKFSDADAKMEAQFNHQYGARPRELKVKEDVWARKKKGQLWFEATVTGRRGSKLYDVVDFNGKTHRLHINQLLKRYLQVNSDDDGEDDPVLPATPTFTPPTSHSSSPATVTRSPTASPANPQRPSVRPSTPPRYPARNRKAPTRINVNPKNKSYYL</sequence>
<accession>A0AC35GTQ6</accession>
<evidence type="ECO:0000313" key="2">
    <source>
        <dbReference type="WBParaSite" id="PS1159_v2.g864.t1"/>
    </source>
</evidence>
<dbReference type="Proteomes" id="UP000887580">
    <property type="component" value="Unplaced"/>
</dbReference>
<reference evidence="2" key="1">
    <citation type="submission" date="2022-11" db="UniProtKB">
        <authorList>
            <consortium name="WormBaseParasite"/>
        </authorList>
    </citation>
    <scope>IDENTIFICATION</scope>
</reference>